<feature type="domain" description="Response regulatory" evidence="3">
    <location>
        <begin position="3"/>
        <end position="119"/>
    </location>
</feature>
<dbReference type="PANTHER" id="PTHR44591:SF23">
    <property type="entry name" value="CHEY SUBFAMILY"/>
    <property type="match status" value="1"/>
</dbReference>
<dbReference type="SUPFAM" id="SSF52172">
    <property type="entry name" value="CheY-like"/>
    <property type="match status" value="1"/>
</dbReference>
<sequence length="132" mass="14781">MPLCFIVDDHDDTRDGFAEYLRDWGFEVRTAGDATELRQLLTSATPAAILMDVHMPRVDGWTLTKEIKQNPRTRAVRIVVVSASVRPEDRLAAEDAGADSFIAKPCDPQEIVSELTRLLTYDTPDHVKISAR</sequence>
<reference evidence="4" key="1">
    <citation type="submission" date="2009-12" db="EMBL/GenBank/DDBJ databases">
        <authorList>
            <person name="Kielak A."/>
            <person name="van Veen J.A."/>
            <person name="Kowalchuk G.A."/>
        </authorList>
    </citation>
    <scope>NUCLEOTIDE SEQUENCE</scope>
</reference>
<dbReference type="PROSITE" id="PS50110">
    <property type="entry name" value="RESPONSE_REGULATORY"/>
    <property type="match status" value="1"/>
</dbReference>
<evidence type="ECO:0000256" key="2">
    <source>
        <dbReference type="PROSITE-ProRule" id="PRU00169"/>
    </source>
</evidence>
<dbReference type="EMBL" id="GU260700">
    <property type="protein sequence ID" value="ADC35812.1"/>
    <property type="molecule type" value="Genomic_DNA"/>
</dbReference>
<dbReference type="CDD" id="cd17546">
    <property type="entry name" value="REC_hyHK_CKI1_RcsC-like"/>
    <property type="match status" value="1"/>
</dbReference>
<evidence type="ECO:0000256" key="1">
    <source>
        <dbReference type="ARBA" id="ARBA00022553"/>
    </source>
</evidence>
<feature type="modified residue" description="4-aspartylphosphate" evidence="2">
    <location>
        <position position="52"/>
    </location>
</feature>
<dbReference type="PANTHER" id="PTHR44591">
    <property type="entry name" value="STRESS RESPONSE REGULATOR PROTEIN 1"/>
    <property type="match status" value="1"/>
</dbReference>
<dbReference type="InterPro" id="IPR050595">
    <property type="entry name" value="Bact_response_regulator"/>
</dbReference>
<dbReference type="SMART" id="SM00448">
    <property type="entry name" value="REC"/>
    <property type="match status" value="1"/>
</dbReference>
<dbReference type="GO" id="GO:0000160">
    <property type="term" value="P:phosphorelay signal transduction system"/>
    <property type="evidence" value="ECO:0007669"/>
    <property type="project" value="InterPro"/>
</dbReference>
<proteinExistence type="predicted"/>
<name>E3T668_9BACT</name>
<dbReference type="InterPro" id="IPR001789">
    <property type="entry name" value="Sig_transdc_resp-reg_receiver"/>
</dbReference>
<dbReference type="Pfam" id="PF00072">
    <property type="entry name" value="Response_reg"/>
    <property type="match status" value="1"/>
</dbReference>
<organism evidence="4">
    <name type="scientific">uncultured bacterium 66</name>
    <dbReference type="NCBI Taxonomy" id="698391"/>
    <lineage>
        <taxon>Bacteria</taxon>
        <taxon>environmental samples</taxon>
    </lineage>
</organism>
<dbReference type="Gene3D" id="3.40.50.2300">
    <property type="match status" value="1"/>
</dbReference>
<dbReference type="InterPro" id="IPR011006">
    <property type="entry name" value="CheY-like_superfamily"/>
</dbReference>
<accession>E3T668</accession>
<evidence type="ECO:0000259" key="3">
    <source>
        <dbReference type="PROSITE" id="PS50110"/>
    </source>
</evidence>
<protein>
    <submittedName>
        <fullName evidence="4">Response regulator</fullName>
    </submittedName>
</protein>
<keyword evidence="1 2" id="KW-0597">Phosphoprotein</keyword>
<evidence type="ECO:0000313" key="4">
    <source>
        <dbReference type="EMBL" id="ADC35812.1"/>
    </source>
</evidence>
<dbReference type="AlphaFoldDB" id="E3T668"/>
<reference evidence="4" key="2">
    <citation type="journal article" date="2010" name="Appl. Environ. Microbiol.">
        <title>Comparative analysis of acidobacterial genomic fragments from terrestrial and aquatic metagenomic libraries, with emphasis on acidobacteria subdivision 6.</title>
        <authorList>
            <person name="Kielak A.M."/>
            <person name="van Veen J.A."/>
            <person name="Kowalchuk G.A."/>
        </authorList>
    </citation>
    <scope>NUCLEOTIDE SEQUENCE</scope>
</reference>